<comment type="caution">
    <text evidence="1">The sequence shown here is derived from an EMBL/GenBank/DDBJ whole genome shotgun (WGS) entry which is preliminary data.</text>
</comment>
<dbReference type="Proteomes" id="UP001189429">
    <property type="component" value="Unassembled WGS sequence"/>
</dbReference>
<proteinExistence type="predicted"/>
<feature type="non-terminal residue" evidence="1">
    <location>
        <position position="1"/>
    </location>
</feature>
<sequence>VVRRAAPACCRQSGLLSKERKFEDLLRLLVELERLLADPRDLAALGRTYGDLREWTRLHQCDADLAQVLDMLHGRFPAWRRQALEEAYRLFFDDVARERAVTRDLPEPPTSEESGFRRLPDDLFSGAEVAAGRAHFQGVFEDRSPCMVYVKRYEYQIRAVRCRGAPWPGRQIVDRAHEEKVLPCAGDLVGIALRRMVELVAPIDQCCARRSEAPRACGPFLLPSDGRAPVRLPPEAVPRPP</sequence>
<evidence type="ECO:0000313" key="2">
    <source>
        <dbReference type="Proteomes" id="UP001189429"/>
    </source>
</evidence>
<reference evidence="1" key="1">
    <citation type="submission" date="2023-10" db="EMBL/GenBank/DDBJ databases">
        <authorList>
            <person name="Chen Y."/>
            <person name="Shah S."/>
            <person name="Dougan E. K."/>
            <person name="Thang M."/>
            <person name="Chan C."/>
        </authorList>
    </citation>
    <scope>NUCLEOTIDE SEQUENCE [LARGE SCALE GENOMIC DNA]</scope>
</reference>
<evidence type="ECO:0000313" key="1">
    <source>
        <dbReference type="EMBL" id="CAK0866533.1"/>
    </source>
</evidence>
<protein>
    <submittedName>
        <fullName evidence="1">Uncharacterized protein</fullName>
    </submittedName>
</protein>
<dbReference type="EMBL" id="CAUYUJ010016546">
    <property type="protein sequence ID" value="CAK0866533.1"/>
    <property type="molecule type" value="Genomic_DNA"/>
</dbReference>
<name>A0ABN9V1C7_9DINO</name>
<accession>A0ABN9V1C7</accession>
<keyword evidence="2" id="KW-1185">Reference proteome</keyword>
<feature type="non-terminal residue" evidence="1">
    <location>
        <position position="241"/>
    </location>
</feature>
<organism evidence="1 2">
    <name type="scientific">Prorocentrum cordatum</name>
    <dbReference type="NCBI Taxonomy" id="2364126"/>
    <lineage>
        <taxon>Eukaryota</taxon>
        <taxon>Sar</taxon>
        <taxon>Alveolata</taxon>
        <taxon>Dinophyceae</taxon>
        <taxon>Prorocentrales</taxon>
        <taxon>Prorocentraceae</taxon>
        <taxon>Prorocentrum</taxon>
    </lineage>
</organism>
<gene>
    <name evidence="1" type="ORF">PCOR1329_LOCUS53691</name>
</gene>